<name>A0ACB9FZA5_9ASTR</name>
<accession>A0ACB9FZA5</accession>
<sequence>MYSSLFEVYQWCKVVDLLGKRLEKRRKTTLISCFGEISGSRGMERNIFYLISKSSYSTSSNPGWGITCTLFSIVCGIRQYLGHLTKEHHVGFEAAACYWHFVDVLGAGVPLVVPLALPSNWLILLAGVVVPAQEASADFFLLVLKRLFLSGSRPISKCFLSF</sequence>
<comment type="caution">
    <text evidence="1">The sequence shown here is derived from an EMBL/GenBank/DDBJ whole genome shotgun (WGS) entry which is preliminary data.</text>
</comment>
<dbReference type="Proteomes" id="UP001056120">
    <property type="component" value="Linkage Group LG15"/>
</dbReference>
<evidence type="ECO:0000313" key="2">
    <source>
        <dbReference type="Proteomes" id="UP001056120"/>
    </source>
</evidence>
<protein>
    <submittedName>
        <fullName evidence="1">Uncharacterized protein</fullName>
    </submittedName>
</protein>
<dbReference type="EMBL" id="CM042032">
    <property type="protein sequence ID" value="KAI3776155.1"/>
    <property type="molecule type" value="Genomic_DNA"/>
</dbReference>
<keyword evidence="2" id="KW-1185">Reference proteome</keyword>
<organism evidence="1 2">
    <name type="scientific">Smallanthus sonchifolius</name>
    <dbReference type="NCBI Taxonomy" id="185202"/>
    <lineage>
        <taxon>Eukaryota</taxon>
        <taxon>Viridiplantae</taxon>
        <taxon>Streptophyta</taxon>
        <taxon>Embryophyta</taxon>
        <taxon>Tracheophyta</taxon>
        <taxon>Spermatophyta</taxon>
        <taxon>Magnoliopsida</taxon>
        <taxon>eudicotyledons</taxon>
        <taxon>Gunneridae</taxon>
        <taxon>Pentapetalae</taxon>
        <taxon>asterids</taxon>
        <taxon>campanulids</taxon>
        <taxon>Asterales</taxon>
        <taxon>Asteraceae</taxon>
        <taxon>Asteroideae</taxon>
        <taxon>Heliantheae alliance</taxon>
        <taxon>Millerieae</taxon>
        <taxon>Smallanthus</taxon>
    </lineage>
</organism>
<evidence type="ECO:0000313" key="1">
    <source>
        <dbReference type="EMBL" id="KAI3776155.1"/>
    </source>
</evidence>
<gene>
    <name evidence="1" type="ORF">L1987_45923</name>
</gene>
<reference evidence="1 2" key="2">
    <citation type="journal article" date="2022" name="Mol. Ecol. Resour.">
        <title>The genomes of chicory, endive, great burdock and yacon provide insights into Asteraceae paleo-polyploidization history and plant inulin production.</title>
        <authorList>
            <person name="Fan W."/>
            <person name="Wang S."/>
            <person name="Wang H."/>
            <person name="Wang A."/>
            <person name="Jiang F."/>
            <person name="Liu H."/>
            <person name="Zhao H."/>
            <person name="Xu D."/>
            <person name="Zhang Y."/>
        </authorList>
    </citation>
    <scope>NUCLEOTIDE SEQUENCE [LARGE SCALE GENOMIC DNA]</scope>
    <source>
        <strain evidence="2">cv. Yunnan</strain>
        <tissue evidence="1">Leaves</tissue>
    </source>
</reference>
<proteinExistence type="predicted"/>
<reference evidence="2" key="1">
    <citation type="journal article" date="2022" name="Mol. Ecol. Resour.">
        <title>The genomes of chicory, endive, great burdock and yacon provide insights into Asteraceae palaeo-polyploidization history and plant inulin production.</title>
        <authorList>
            <person name="Fan W."/>
            <person name="Wang S."/>
            <person name="Wang H."/>
            <person name="Wang A."/>
            <person name="Jiang F."/>
            <person name="Liu H."/>
            <person name="Zhao H."/>
            <person name="Xu D."/>
            <person name="Zhang Y."/>
        </authorList>
    </citation>
    <scope>NUCLEOTIDE SEQUENCE [LARGE SCALE GENOMIC DNA]</scope>
    <source>
        <strain evidence="2">cv. Yunnan</strain>
    </source>
</reference>